<dbReference type="Pfam" id="PF01494">
    <property type="entry name" value="FAD_binding_3"/>
    <property type="match status" value="1"/>
</dbReference>
<dbReference type="GO" id="GO:0004497">
    <property type="term" value="F:monooxygenase activity"/>
    <property type="evidence" value="ECO:0007669"/>
    <property type="project" value="UniProtKB-KW"/>
</dbReference>
<comment type="caution">
    <text evidence="9">The sequence shown here is derived from an EMBL/GenBank/DDBJ whole genome shotgun (WGS) entry which is preliminary data.</text>
</comment>
<evidence type="ECO:0000256" key="2">
    <source>
        <dbReference type="ARBA" id="ARBA00004749"/>
    </source>
</evidence>
<dbReference type="InterPro" id="IPR002938">
    <property type="entry name" value="FAD-bd"/>
</dbReference>
<dbReference type="PROSITE" id="PS01304">
    <property type="entry name" value="UBIH"/>
    <property type="match status" value="1"/>
</dbReference>
<dbReference type="PROSITE" id="PS51257">
    <property type="entry name" value="PROKAR_LIPOPROTEIN"/>
    <property type="match status" value="1"/>
</dbReference>
<evidence type="ECO:0000313" key="9">
    <source>
        <dbReference type="EMBL" id="MCV2883453.1"/>
    </source>
</evidence>
<dbReference type="RefSeq" id="WP_263710973.1">
    <property type="nucleotide sequence ID" value="NZ_JAOWKX010000001.1"/>
</dbReference>
<dbReference type="InterPro" id="IPR018168">
    <property type="entry name" value="Ubi_Hdrlase_CS"/>
</dbReference>
<sequence>MKGFDVVVVGGGMVGLACALAMKDSQLNIAVIESNDAPNQLSDSPGLRVSALNLASRTLLQNLGVWEEIEQSRLQPYQSMYVWEQDSFAHIEFDQHTAGQPQLGYIIENQVITQALWAKVRRTDHIQVFTNAKINQFMQGQQETFIALDDQTMLSARLVVGADGANSFVRQQAKLPITFWDYEQSSIVATVKTALPHQNCARQVFTPNGPLAFLPLYEDNLCSIVWSQRTEQAKTLMALSDNDFSKALTAAFDAKLGLCEVHSVDQTSRQMFPLKMRYARRWLSQRVALVGDAAHTIHPLAGQGVNLGFMDAAALAETVVALHEQGKDIGDEALLRSYERWRKAEAAKMIAAMEGFKRLFDGANPLKKLVRDIGLTVVDAMPFAKEHIVQQAMGLTGDLPQMAKLAK</sequence>
<accession>A0ABT3A4C6</accession>
<dbReference type="PANTHER" id="PTHR43876">
    <property type="entry name" value="UBIQUINONE BIOSYNTHESIS MONOOXYGENASE COQ6, MITOCHONDRIAL"/>
    <property type="match status" value="1"/>
</dbReference>
<evidence type="ECO:0000256" key="6">
    <source>
        <dbReference type="ARBA" id="ARBA00023002"/>
    </source>
</evidence>
<evidence type="ECO:0000256" key="5">
    <source>
        <dbReference type="ARBA" id="ARBA00022827"/>
    </source>
</evidence>
<evidence type="ECO:0000256" key="7">
    <source>
        <dbReference type="ARBA" id="ARBA00023033"/>
    </source>
</evidence>
<dbReference type="PRINTS" id="PR00420">
    <property type="entry name" value="RNGMNOXGNASE"/>
</dbReference>
<evidence type="ECO:0000259" key="8">
    <source>
        <dbReference type="Pfam" id="PF01494"/>
    </source>
</evidence>
<reference evidence="9 10" key="1">
    <citation type="submission" date="2022-10" db="EMBL/GenBank/DDBJ databases">
        <title>Aestuariibacter sp. AA17 isolated from Montipora capitata coral fragment.</title>
        <authorList>
            <person name="Emsley S.A."/>
            <person name="Pfannmuller K.M."/>
            <person name="Loughran R.M."/>
            <person name="Shlafstein M."/>
            <person name="Papke E."/>
            <person name="Saw J.H."/>
            <person name="Ushijima B."/>
            <person name="Videau P."/>
        </authorList>
    </citation>
    <scope>NUCLEOTIDE SEQUENCE [LARGE SCALE GENOMIC DNA]</scope>
    <source>
        <strain evidence="9 10">AA17</strain>
    </source>
</reference>
<keyword evidence="4" id="KW-0285">Flavoprotein</keyword>
<dbReference type="SUPFAM" id="SSF51905">
    <property type="entry name" value="FAD/NAD(P)-binding domain"/>
    <property type="match status" value="1"/>
</dbReference>
<evidence type="ECO:0000256" key="3">
    <source>
        <dbReference type="ARBA" id="ARBA00005349"/>
    </source>
</evidence>
<dbReference type="Proteomes" id="UP001652504">
    <property type="component" value="Unassembled WGS sequence"/>
</dbReference>
<evidence type="ECO:0000256" key="4">
    <source>
        <dbReference type="ARBA" id="ARBA00022630"/>
    </source>
</evidence>
<dbReference type="EMBL" id="JAOWKX010000001">
    <property type="protein sequence ID" value="MCV2883453.1"/>
    <property type="molecule type" value="Genomic_DNA"/>
</dbReference>
<feature type="domain" description="FAD-binding" evidence="8">
    <location>
        <begin position="5"/>
        <end position="350"/>
    </location>
</feature>
<gene>
    <name evidence="9" type="ORF">OE749_01915</name>
</gene>
<keyword evidence="6" id="KW-0560">Oxidoreductase</keyword>
<dbReference type="Gene3D" id="3.50.50.60">
    <property type="entry name" value="FAD/NAD(P)-binding domain"/>
    <property type="match status" value="2"/>
</dbReference>
<dbReference type="InterPro" id="IPR010971">
    <property type="entry name" value="UbiH/COQ6"/>
</dbReference>
<proteinExistence type="inferred from homology"/>
<name>A0ABT3A4C6_9ALTE</name>
<dbReference type="InterPro" id="IPR051205">
    <property type="entry name" value="UbiH/COQ6_monooxygenase"/>
</dbReference>
<dbReference type="PANTHER" id="PTHR43876:SF7">
    <property type="entry name" value="UBIQUINONE BIOSYNTHESIS MONOOXYGENASE COQ6, MITOCHONDRIAL"/>
    <property type="match status" value="1"/>
</dbReference>
<comment type="cofactor">
    <cofactor evidence="1">
        <name>FAD</name>
        <dbReference type="ChEBI" id="CHEBI:57692"/>
    </cofactor>
</comment>
<evidence type="ECO:0000313" key="10">
    <source>
        <dbReference type="Proteomes" id="UP001652504"/>
    </source>
</evidence>
<keyword evidence="7 9" id="KW-0503">Monooxygenase</keyword>
<comment type="similarity">
    <text evidence="3">Belongs to the UbiH/COQ6 family.</text>
</comment>
<comment type="pathway">
    <text evidence="2">Cofactor biosynthesis; ubiquinone biosynthesis.</text>
</comment>
<protein>
    <submittedName>
        <fullName evidence="9">FAD-dependent monooxygenase</fullName>
    </submittedName>
</protein>
<evidence type="ECO:0000256" key="1">
    <source>
        <dbReference type="ARBA" id="ARBA00001974"/>
    </source>
</evidence>
<organism evidence="9 10">
    <name type="scientific">Fluctibacter corallii</name>
    <dbReference type="NCBI Taxonomy" id="2984329"/>
    <lineage>
        <taxon>Bacteria</taxon>
        <taxon>Pseudomonadati</taxon>
        <taxon>Pseudomonadota</taxon>
        <taxon>Gammaproteobacteria</taxon>
        <taxon>Alteromonadales</taxon>
        <taxon>Alteromonadaceae</taxon>
        <taxon>Fluctibacter</taxon>
    </lineage>
</organism>
<dbReference type="NCBIfam" id="TIGR01988">
    <property type="entry name" value="Ubi-OHases"/>
    <property type="match status" value="1"/>
</dbReference>
<keyword evidence="5" id="KW-0274">FAD</keyword>
<dbReference type="InterPro" id="IPR036188">
    <property type="entry name" value="FAD/NAD-bd_sf"/>
</dbReference>
<keyword evidence="10" id="KW-1185">Reference proteome</keyword>